<dbReference type="PRINTS" id="PR00111">
    <property type="entry name" value="ABHYDROLASE"/>
</dbReference>
<proteinExistence type="predicted"/>
<dbReference type="GO" id="GO:0047372">
    <property type="term" value="F:monoacylglycerol lipase activity"/>
    <property type="evidence" value="ECO:0007669"/>
    <property type="project" value="TreeGrafter"/>
</dbReference>
<evidence type="ECO:0000313" key="2">
    <source>
        <dbReference type="EMBL" id="MBB4663115.1"/>
    </source>
</evidence>
<dbReference type="SUPFAM" id="SSF53474">
    <property type="entry name" value="alpha/beta-Hydrolases"/>
    <property type="match status" value="1"/>
</dbReference>
<dbReference type="InterPro" id="IPR050266">
    <property type="entry name" value="AB_hydrolase_sf"/>
</dbReference>
<dbReference type="Pfam" id="PF00561">
    <property type="entry name" value="Abhydrolase_1"/>
    <property type="match status" value="1"/>
</dbReference>
<gene>
    <name evidence="2" type="ORF">BDZ31_002704</name>
</gene>
<feature type="domain" description="AB hydrolase-1" evidence="1">
    <location>
        <begin position="30"/>
        <end position="263"/>
    </location>
</feature>
<protein>
    <submittedName>
        <fullName evidence="2">Pimeloyl-ACP methyl ester carboxylesterase</fullName>
    </submittedName>
</protein>
<dbReference type="PANTHER" id="PTHR43798:SF33">
    <property type="entry name" value="HYDROLASE, PUTATIVE (AFU_ORTHOLOGUE AFUA_2G14860)-RELATED"/>
    <property type="match status" value="1"/>
</dbReference>
<dbReference type="Gene3D" id="3.40.50.1820">
    <property type="entry name" value="alpha/beta hydrolase"/>
    <property type="match status" value="1"/>
</dbReference>
<evidence type="ECO:0000259" key="1">
    <source>
        <dbReference type="Pfam" id="PF00561"/>
    </source>
</evidence>
<dbReference type="Proteomes" id="UP000585272">
    <property type="component" value="Unassembled WGS sequence"/>
</dbReference>
<dbReference type="GO" id="GO:0016020">
    <property type="term" value="C:membrane"/>
    <property type="evidence" value="ECO:0007669"/>
    <property type="project" value="TreeGrafter"/>
</dbReference>
<dbReference type="RefSeq" id="WP_183342843.1">
    <property type="nucleotide sequence ID" value="NZ_JACHNU010000003.1"/>
</dbReference>
<dbReference type="PANTHER" id="PTHR43798">
    <property type="entry name" value="MONOACYLGLYCEROL LIPASE"/>
    <property type="match status" value="1"/>
</dbReference>
<dbReference type="EMBL" id="JACHNU010000003">
    <property type="protein sequence ID" value="MBB4663115.1"/>
    <property type="molecule type" value="Genomic_DNA"/>
</dbReference>
<keyword evidence="3" id="KW-1185">Reference proteome</keyword>
<dbReference type="GO" id="GO:0046464">
    <property type="term" value="P:acylglycerol catabolic process"/>
    <property type="evidence" value="ECO:0007669"/>
    <property type="project" value="TreeGrafter"/>
</dbReference>
<name>A0A840IFK4_9ACTN</name>
<sequence>MSALAAGIEVGGTRTRLRSAGPPEAREAALFLHGNPGSSDDWEALLDAAGAAGMRAVAFDLPDFGETVAPAGFEHTVGGYAAFVDAAVEALRIERVHLVAHDFGGPIGLAWAAGRPDRLASATLIDTGVLPGYRWHALARIWRTPLLGELFQATATRPAFRWLVNRGEPRGLPREFVETMYDHFDKRTRRAVLKLYRATGDPGAGSRELAALLAGRDLPALVIWGEHDAYIPASYAARQRDLFPSAEVHVLPVSGHWPFADSPEAVERLVVDHLVRAGAGDGVAGASATG</sequence>
<dbReference type="AlphaFoldDB" id="A0A840IFK4"/>
<dbReference type="InterPro" id="IPR000073">
    <property type="entry name" value="AB_hydrolase_1"/>
</dbReference>
<reference evidence="2 3" key="1">
    <citation type="submission" date="2020-08" db="EMBL/GenBank/DDBJ databases">
        <title>Genomic Encyclopedia of Archaeal and Bacterial Type Strains, Phase II (KMG-II): from individual species to whole genera.</title>
        <authorList>
            <person name="Goeker M."/>
        </authorList>
    </citation>
    <scope>NUCLEOTIDE SEQUENCE [LARGE SCALE GENOMIC DNA]</scope>
    <source>
        <strain evidence="2 3">DSM 23288</strain>
    </source>
</reference>
<comment type="caution">
    <text evidence="2">The sequence shown here is derived from an EMBL/GenBank/DDBJ whole genome shotgun (WGS) entry which is preliminary data.</text>
</comment>
<evidence type="ECO:0000313" key="3">
    <source>
        <dbReference type="Proteomes" id="UP000585272"/>
    </source>
</evidence>
<accession>A0A840IFK4</accession>
<organism evidence="2 3">
    <name type="scientific">Conexibacter arvalis</name>
    <dbReference type="NCBI Taxonomy" id="912552"/>
    <lineage>
        <taxon>Bacteria</taxon>
        <taxon>Bacillati</taxon>
        <taxon>Actinomycetota</taxon>
        <taxon>Thermoleophilia</taxon>
        <taxon>Solirubrobacterales</taxon>
        <taxon>Conexibacteraceae</taxon>
        <taxon>Conexibacter</taxon>
    </lineage>
</organism>
<dbReference type="InterPro" id="IPR029058">
    <property type="entry name" value="AB_hydrolase_fold"/>
</dbReference>